<dbReference type="Gene3D" id="1.10.8.60">
    <property type="match status" value="2"/>
</dbReference>
<dbReference type="GO" id="GO:0016887">
    <property type="term" value="F:ATP hydrolysis activity"/>
    <property type="evidence" value="ECO:0007669"/>
    <property type="project" value="InterPro"/>
</dbReference>
<dbReference type="CDD" id="cd19503">
    <property type="entry name" value="RecA-like_CDC48_NLV2_r1-like"/>
    <property type="match status" value="1"/>
</dbReference>
<keyword evidence="7" id="KW-1185">Reference proteome</keyword>
<dbReference type="InterPro" id="IPR003959">
    <property type="entry name" value="ATPase_AAA_core"/>
</dbReference>
<feature type="region of interest" description="Disordered" evidence="3">
    <location>
        <begin position="759"/>
        <end position="782"/>
    </location>
</feature>
<gene>
    <name evidence="6" type="ORF">MVEN_00402000</name>
</gene>
<dbReference type="InterPro" id="IPR050168">
    <property type="entry name" value="AAA_ATPase_domain"/>
</dbReference>
<organism evidence="6 7">
    <name type="scientific">Mycena venus</name>
    <dbReference type="NCBI Taxonomy" id="2733690"/>
    <lineage>
        <taxon>Eukaryota</taxon>
        <taxon>Fungi</taxon>
        <taxon>Dikarya</taxon>
        <taxon>Basidiomycota</taxon>
        <taxon>Agaricomycotina</taxon>
        <taxon>Agaricomycetes</taxon>
        <taxon>Agaricomycetidae</taxon>
        <taxon>Agaricales</taxon>
        <taxon>Marasmiineae</taxon>
        <taxon>Mycenaceae</taxon>
        <taxon>Mycena</taxon>
    </lineage>
</organism>
<dbReference type="PANTHER" id="PTHR23077">
    <property type="entry name" value="AAA-FAMILY ATPASE"/>
    <property type="match status" value="1"/>
</dbReference>
<dbReference type="FunFam" id="3.40.50.300:FF:000661">
    <property type="entry name" value="calmodulin-interacting protein 111 isoform X1"/>
    <property type="match status" value="1"/>
</dbReference>
<feature type="chain" id="PRO_5034534523" evidence="4">
    <location>
        <begin position="21"/>
        <end position="878"/>
    </location>
</feature>
<dbReference type="Gene3D" id="3.40.50.300">
    <property type="entry name" value="P-loop containing nucleotide triphosphate hydrolases"/>
    <property type="match status" value="2"/>
</dbReference>
<keyword evidence="2" id="KW-0067">ATP-binding</keyword>
<feature type="signal peptide" evidence="4">
    <location>
        <begin position="1"/>
        <end position="20"/>
    </location>
</feature>
<dbReference type="PANTHER" id="PTHR23077:SF27">
    <property type="entry name" value="ATPASE FAMILY GENE 2 PROTEIN HOMOLOG A"/>
    <property type="match status" value="1"/>
</dbReference>
<dbReference type="InterPro" id="IPR003960">
    <property type="entry name" value="ATPase_AAA_CS"/>
</dbReference>
<evidence type="ECO:0000256" key="3">
    <source>
        <dbReference type="SAM" id="MobiDB-lite"/>
    </source>
</evidence>
<protein>
    <submittedName>
        <fullName evidence="6">AAA family ATPase</fullName>
    </submittedName>
</protein>
<dbReference type="InterPro" id="IPR027417">
    <property type="entry name" value="P-loop_NTPase"/>
</dbReference>
<evidence type="ECO:0000256" key="1">
    <source>
        <dbReference type="ARBA" id="ARBA00022741"/>
    </source>
</evidence>
<evidence type="ECO:0000313" key="6">
    <source>
        <dbReference type="EMBL" id="KAF7365302.1"/>
    </source>
</evidence>
<comment type="caution">
    <text evidence="6">The sequence shown here is derived from an EMBL/GenBank/DDBJ whole genome shotgun (WGS) entry which is preliminary data.</text>
</comment>
<dbReference type="SMART" id="SM00382">
    <property type="entry name" value="AAA"/>
    <property type="match status" value="2"/>
</dbReference>
<feature type="domain" description="AAA+ ATPase" evidence="5">
    <location>
        <begin position="549"/>
        <end position="688"/>
    </location>
</feature>
<accession>A0A8H6YUU5</accession>
<sequence>MRNLDPAIVMAALSFTVVQSDCTSRAARRVVFNSDTLKALKFSTGDVVALSARNSKDFAVGIAWPSSDLPPQCVSVSTSIYLTAGLQDGQHVQVFPFPRTVSSNNPLGLPALTQIQEASEIRLKELQRNGILKKPSAPGQRGDWLKLSVREALVDLKYVTSAQVLEVPYEQETRRFVVTPSPSQQIENLEAKFDALALAPARQVWTVGWDTSIILVGNTNEIENHSSLPEVEVLAQGNENTAYDSVGGLNKQIAEIRDLLEIPLTRPELFRYFGLKPPRGILLHGPPGTGKTHLARAIAASTKSAVLVINGPELSSAYHGETEAKLRDVFKEARNKSPCIVVLDEVDALVPRREEGAGGEVEKRVVATLLTILDGMEDSDEHTRVVVIGTTNRPNAIDPALRRPGRFDREIEIGIPDASARFSILQVLLSQTPHTISQADLLAIASRAHGYVGADLSAVVREAGTIAIKRWLASHPQDKSQDELSLTLPDLEASLPSIRPSGMRSVFVETPPVRYSEIGGQASVIQKLREAVEWPLLHPETFLRLGVRPPKGVLLYGPPGCSKTVLARACAFESGINFIAVKGPEVLNKFVGESERTVREIFRKARAAAPSIVFFDEIDALATSRTSSETDSGSSHEGVLTSLLNEMDGVQELVGVTVLAATNRPDAIDSALMRPGRLDRILYVGPPDQEGREEILRIRMKNMTVAADVDVVEIARMTDECSGAEITALCQEAALLTMHKDMNAPHCLPSIVVSDLMSTSSSSKGKGKELATLPPLPGPSSGSANPAASLSALWAYLLPALNHIVKSPTNNSDKAPAIDIGFYAGIHTACYNYFTSQSETKSNARTTGEPASGTDLYEQLDKYYIEAAREVMLGGATG</sequence>
<dbReference type="Proteomes" id="UP000620124">
    <property type="component" value="Unassembled WGS sequence"/>
</dbReference>
<dbReference type="InterPro" id="IPR003593">
    <property type="entry name" value="AAA+_ATPase"/>
</dbReference>
<dbReference type="CDD" id="cd19511">
    <property type="entry name" value="RecA-like_CDC48_r2-like"/>
    <property type="match status" value="1"/>
</dbReference>
<keyword evidence="1" id="KW-0547">Nucleotide-binding</keyword>
<name>A0A8H6YUU5_9AGAR</name>
<evidence type="ECO:0000313" key="7">
    <source>
        <dbReference type="Proteomes" id="UP000620124"/>
    </source>
</evidence>
<dbReference type="Pfam" id="PF00004">
    <property type="entry name" value="AAA"/>
    <property type="match status" value="2"/>
</dbReference>
<dbReference type="GO" id="GO:0005524">
    <property type="term" value="F:ATP binding"/>
    <property type="evidence" value="ECO:0007669"/>
    <property type="project" value="UniProtKB-KW"/>
</dbReference>
<evidence type="ECO:0000259" key="5">
    <source>
        <dbReference type="SMART" id="SM00382"/>
    </source>
</evidence>
<dbReference type="PRINTS" id="PR00830">
    <property type="entry name" value="ENDOLAPTASE"/>
</dbReference>
<reference evidence="6" key="1">
    <citation type="submission" date="2020-05" db="EMBL/GenBank/DDBJ databases">
        <title>Mycena genomes resolve the evolution of fungal bioluminescence.</title>
        <authorList>
            <person name="Tsai I.J."/>
        </authorList>
    </citation>
    <scope>NUCLEOTIDE SEQUENCE</scope>
    <source>
        <strain evidence="6">CCC161011</strain>
    </source>
</reference>
<evidence type="ECO:0000256" key="2">
    <source>
        <dbReference type="ARBA" id="ARBA00022840"/>
    </source>
</evidence>
<dbReference type="PROSITE" id="PS00674">
    <property type="entry name" value="AAA"/>
    <property type="match status" value="2"/>
</dbReference>
<dbReference type="FunFam" id="3.40.50.300:FF:001985">
    <property type="entry name" value="Chromosome 9, whole genome shotgun sequence"/>
    <property type="match status" value="1"/>
</dbReference>
<keyword evidence="4" id="KW-0732">Signal</keyword>
<dbReference type="OrthoDB" id="27435at2759"/>
<dbReference type="AlphaFoldDB" id="A0A8H6YUU5"/>
<dbReference type="Pfam" id="PF17862">
    <property type="entry name" value="AAA_lid_3"/>
    <property type="match status" value="2"/>
</dbReference>
<dbReference type="SUPFAM" id="SSF52540">
    <property type="entry name" value="P-loop containing nucleoside triphosphate hydrolases"/>
    <property type="match status" value="2"/>
</dbReference>
<dbReference type="EMBL" id="JACAZI010000003">
    <property type="protein sequence ID" value="KAF7365302.1"/>
    <property type="molecule type" value="Genomic_DNA"/>
</dbReference>
<feature type="domain" description="AAA+ ATPase" evidence="5">
    <location>
        <begin position="277"/>
        <end position="417"/>
    </location>
</feature>
<dbReference type="InterPro" id="IPR041569">
    <property type="entry name" value="AAA_lid_3"/>
</dbReference>
<proteinExistence type="predicted"/>
<evidence type="ECO:0000256" key="4">
    <source>
        <dbReference type="SAM" id="SignalP"/>
    </source>
</evidence>
<dbReference type="GO" id="GO:0005737">
    <property type="term" value="C:cytoplasm"/>
    <property type="evidence" value="ECO:0007669"/>
    <property type="project" value="TreeGrafter"/>
</dbReference>